<dbReference type="PROSITE" id="PS50104">
    <property type="entry name" value="TIR"/>
    <property type="match status" value="1"/>
</dbReference>
<dbReference type="PANTHER" id="PTHR11017:SF577">
    <property type="entry name" value="DISEASE RESISTANCE PROTEIN (TIR-NBS-LRR CLASS), PUTATIVE-RELATED"/>
    <property type="match status" value="1"/>
</dbReference>
<proteinExistence type="predicted"/>
<dbReference type="InterPro" id="IPR058192">
    <property type="entry name" value="WHD_ROQ1-like"/>
</dbReference>
<evidence type="ECO:0000313" key="6">
    <source>
        <dbReference type="Proteomes" id="UP001229421"/>
    </source>
</evidence>
<keyword evidence="6" id="KW-1185">Reference proteome</keyword>
<dbReference type="InterPro" id="IPR000157">
    <property type="entry name" value="TIR_dom"/>
</dbReference>
<keyword evidence="1" id="KW-0433">Leucine-rich repeat</keyword>
<dbReference type="InterPro" id="IPR027417">
    <property type="entry name" value="P-loop_NTPase"/>
</dbReference>
<dbReference type="SMART" id="SM00255">
    <property type="entry name" value="TIR"/>
    <property type="match status" value="1"/>
</dbReference>
<reference evidence="5" key="1">
    <citation type="journal article" date="2023" name="bioRxiv">
        <title>Improved chromosome-level genome assembly for marigold (Tagetes erecta).</title>
        <authorList>
            <person name="Jiang F."/>
            <person name="Yuan L."/>
            <person name="Wang S."/>
            <person name="Wang H."/>
            <person name="Xu D."/>
            <person name="Wang A."/>
            <person name="Fan W."/>
        </authorList>
    </citation>
    <scope>NUCLEOTIDE SEQUENCE</scope>
    <source>
        <strain evidence="5">WSJ</strain>
        <tissue evidence="5">Leaf</tissue>
    </source>
</reference>
<dbReference type="EMBL" id="JAUHHV010000004">
    <property type="protein sequence ID" value="KAK1427115.1"/>
    <property type="molecule type" value="Genomic_DNA"/>
</dbReference>
<dbReference type="GO" id="GO:0007165">
    <property type="term" value="P:signal transduction"/>
    <property type="evidence" value="ECO:0007669"/>
    <property type="project" value="InterPro"/>
</dbReference>
<gene>
    <name evidence="5" type="ORF">QVD17_15798</name>
</gene>
<dbReference type="InterPro" id="IPR042197">
    <property type="entry name" value="Apaf_helical"/>
</dbReference>
<comment type="caution">
    <text evidence="5">The sequence shown here is derived from an EMBL/GenBank/DDBJ whole genome shotgun (WGS) entry which is preliminary data.</text>
</comment>
<dbReference type="Proteomes" id="UP001229421">
    <property type="component" value="Unassembled WGS sequence"/>
</dbReference>
<evidence type="ECO:0000256" key="2">
    <source>
        <dbReference type="ARBA" id="ARBA00022737"/>
    </source>
</evidence>
<feature type="domain" description="TIR" evidence="4">
    <location>
        <begin position="10"/>
        <end position="149"/>
    </location>
</feature>
<protein>
    <recommendedName>
        <fullName evidence="4">TIR domain-containing protein</fullName>
    </recommendedName>
</protein>
<dbReference type="InterPro" id="IPR036390">
    <property type="entry name" value="WH_DNA-bd_sf"/>
</dbReference>
<accession>A0AAD8KPU2</accession>
<dbReference type="Gene3D" id="3.80.10.10">
    <property type="entry name" value="Ribonuclease Inhibitor"/>
    <property type="match status" value="3"/>
</dbReference>
<sequence length="975" mass="111312">MASTSVQKSFKYDVFLSFRGEDTRKNFVDHLHQALTKKGINTFKDDERIEKGEKISEQLIKSIENSRFYIIVFSKNYASSSWCLDELVKIMECQKTSEHTAYPVFYDVEPIQDDVDDIEQLEKLAGELTWYAIGKDIPNEGYKELSGKVVQYAAGLPLTVKLLGSHLCGRTTHEWVDAIERLKTIPLEKTLKRLELSYNGLNNDEKEIFLDVVCILKGEMRDEAIKILESCGFNAQIGLRVLEQKSLITISYTNCLGMHDHIEEMGWNIVRSLHPNDPSRHNRLWIKDEIEDILVNESGTEATRSMKLKNTNLHPSVIMKGLRKMKELRSLYMDPRYRKWEVDEGGQYLPDTLRSLYWLGYPFCCLPKTFQANRLVNLQMDWSNISELWQGGERKGLNKLRFLSLKFSKLRTFDLGMTPLLEKLDLRECSDFVKLHMHVDCPTLKYLNLSGTKVSNLDLEMTRYLEIIDLGGCSNFVKLRMTVKCPKLKFLDLSGSKVSNLDLRMTPCLETLSLRGCSDFVKLHMPVDFLNLKSLNLSGSKVSSLNLGLTPYLEKLDLGGCSDFAELHMPVDCPKLKSITLSGSKLTNINLGMTPFLETFDVHGCSDFLDLHMPVDCPKLKILDLSGSKVSNLNLGMTPHLKNLYLQNCSRFKQLYMPVECLNLEHLFLGGSKVSNLNLELTPNLSQLDLKGCSYLQEIHAPVGCLKYLVYLNLSRSSRFKYFHLDQRHGPFNLNDSLATLELIAESLDLCPQHPNNNLPKFQFRCIYDEHLPSSRGNLEKLISFGLCACTNLESFSASICGLQRLGELALEGSIPEVLKDLNQLESLKELSLSMKDIKHLPDSICMLKHLKCLELKSCWLLEQLPQDLGILDHLEDLYLIDCTSLRDIPNNICEIKCLERLHLPYCVVIEKLQEELGLSKRLKELNIEGTCISRLPQSIYQLKGLRIYGSRSQLESYGFTSLTEMSGYTAYCYI</sequence>
<dbReference type="SUPFAM" id="SSF52540">
    <property type="entry name" value="P-loop containing nucleoside triphosphate hydrolases"/>
    <property type="match status" value="1"/>
</dbReference>
<dbReference type="SUPFAM" id="SSF46785">
    <property type="entry name" value="Winged helix' DNA-binding domain"/>
    <property type="match status" value="1"/>
</dbReference>
<dbReference type="Pfam" id="PF01582">
    <property type="entry name" value="TIR"/>
    <property type="match status" value="1"/>
</dbReference>
<evidence type="ECO:0000313" key="5">
    <source>
        <dbReference type="EMBL" id="KAK1427115.1"/>
    </source>
</evidence>
<dbReference type="InterPro" id="IPR044974">
    <property type="entry name" value="Disease_R_plants"/>
</dbReference>
<dbReference type="SUPFAM" id="SSF52200">
    <property type="entry name" value="Toll/Interleukin receptor TIR domain"/>
    <property type="match status" value="1"/>
</dbReference>
<evidence type="ECO:0000259" key="4">
    <source>
        <dbReference type="PROSITE" id="PS50104"/>
    </source>
</evidence>
<dbReference type="GO" id="GO:0006952">
    <property type="term" value="P:defense response"/>
    <property type="evidence" value="ECO:0007669"/>
    <property type="project" value="UniProtKB-KW"/>
</dbReference>
<dbReference type="SUPFAM" id="SSF52047">
    <property type="entry name" value="RNI-like"/>
    <property type="match status" value="1"/>
</dbReference>
<dbReference type="Gene3D" id="3.40.50.10140">
    <property type="entry name" value="Toll/interleukin-1 receptor homology (TIR) domain"/>
    <property type="match status" value="1"/>
</dbReference>
<dbReference type="PANTHER" id="PTHR11017">
    <property type="entry name" value="LEUCINE-RICH REPEAT-CONTAINING PROTEIN"/>
    <property type="match status" value="1"/>
</dbReference>
<evidence type="ECO:0000256" key="3">
    <source>
        <dbReference type="ARBA" id="ARBA00022821"/>
    </source>
</evidence>
<evidence type="ECO:0000256" key="1">
    <source>
        <dbReference type="ARBA" id="ARBA00022614"/>
    </source>
</evidence>
<dbReference type="InterPro" id="IPR035897">
    <property type="entry name" value="Toll_tir_struct_dom_sf"/>
</dbReference>
<dbReference type="Pfam" id="PF23282">
    <property type="entry name" value="WHD_ROQ1"/>
    <property type="match status" value="1"/>
</dbReference>
<keyword evidence="2" id="KW-0677">Repeat</keyword>
<dbReference type="Gene3D" id="1.10.8.430">
    <property type="entry name" value="Helical domain of apoptotic protease-activating factors"/>
    <property type="match status" value="1"/>
</dbReference>
<dbReference type="AlphaFoldDB" id="A0AAD8KPU2"/>
<organism evidence="5 6">
    <name type="scientific">Tagetes erecta</name>
    <name type="common">African marigold</name>
    <dbReference type="NCBI Taxonomy" id="13708"/>
    <lineage>
        <taxon>Eukaryota</taxon>
        <taxon>Viridiplantae</taxon>
        <taxon>Streptophyta</taxon>
        <taxon>Embryophyta</taxon>
        <taxon>Tracheophyta</taxon>
        <taxon>Spermatophyta</taxon>
        <taxon>Magnoliopsida</taxon>
        <taxon>eudicotyledons</taxon>
        <taxon>Gunneridae</taxon>
        <taxon>Pentapetalae</taxon>
        <taxon>asterids</taxon>
        <taxon>campanulids</taxon>
        <taxon>Asterales</taxon>
        <taxon>Asteraceae</taxon>
        <taxon>Asteroideae</taxon>
        <taxon>Heliantheae alliance</taxon>
        <taxon>Tageteae</taxon>
        <taxon>Tagetes</taxon>
    </lineage>
</organism>
<dbReference type="SUPFAM" id="SSF52058">
    <property type="entry name" value="L domain-like"/>
    <property type="match status" value="2"/>
</dbReference>
<name>A0AAD8KPU2_TARER</name>
<keyword evidence="3" id="KW-0611">Plant defense</keyword>
<dbReference type="InterPro" id="IPR032675">
    <property type="entry name" value="LRR_dom_sf"/>
</dbReference>